<keyword evidence="2" id="KW-1185">Reference proteome</keyword>
<evidence type="ECO:0000313" key="2">
    <source>
        <dbReference type="Proteomes" id="UP001179952"/>
    </source>
</evidence>
<reference evidence="1" key="2">
    <citation type="submission" date="2023-06" db="EMBL/GenBank/DDBJ databases">
        <authorList>
            <person name="Ma L."/>
            <person name="Liu K.-W."/>
            <person name="Li Z."/>
            <person name="Hsiao Y.-Y."/>
            <person name="Qi Y."/>
            <person name="Fu T."/>
            <person name="Tang G."/>
            <person name="Zhang D."/>
            <person name="Sun W.-H."/>
            <person name="Liu D.-K."/>
            <person name="Li Y."/>
            <person name="Chen G.-Z."/>
            <person name="Liu X.-D."/>
            <person name="Liao X.-Y."/>
            <person name="Jiang Y.-T."/>
            <person name="Yu X."/>
            <person name="Hao Y."/>
            <person name="Huang J."/>
            <person name="Zhao X.-W."/>
            <person name="Ke S."/>
            <person name="Chen Y.-Y."/>
            <person name="Wu W.-L."/>
            <person name="Hsu J.-L."/>
            <person name="Lin Y.-F."/>
            <person name="Huang M.-D."/>
            <person name="Li C.-Y."/>
            <person name="Huang L."/>
            <person name="Wang Z.-W."/>
            <person name="Zhao X."/>
            <person name="Zhong W.-Y."/>
            <person name="Peng D.-H."/>
            <person name="Ahmad S."/>
            <person name="Lan S."/>
            <person name="Zhang J.-S."/>
            <person name="Tsai W.-C."/>
            <person name="Van De Peer Y."/>
            <person name="Liu Z.-J."/>
        </authorList>
    </citation>
    <scope>NUCLEOTIDE SEQUENCE</scope>
    <source>
        <strain evidence="1">SCP</strain>
        <tissue evidence="1">Leaves</tissue>
    </source>
</reference>
<accession>A0AAV9A1P9</accession>
<evidence type="ECO:0000313" key="1">
    <source>
        <dbReference type="EMBL" id="KAK1257490.1"/>
    </source>
</evidence>
<comment type="caution">
    <text evidence="1">The sequence shown here is derived from an EMBL/GenBank/DDBJ whole genome shotgun (WGS) entry which is preliminary data.</text>
</comment>
<dbReference type="Proteomes" id="UP001179952">
    <property type="component" value="Unassembled WGS sequence"/>
</dbReference>
<dbReference type="AlphaFoldDB" id="A0AAV9A1P9"/>
<organism evidence="1 2">
    <name type="scientific">Acorus gramineus</name>
    <name type="common">Dwarf sweet flag</name>
    <dbReference type="NCBI Taxonomy" id="55184"/>
    <lineage>
        <taxon>Eukaryota</taxon>
        <taxon>Viridiplantae</taxon>
        <taxon>Streptophyta</taxon>
        <taxon>Embryophyta</taxon>
        <taxon>Tracheophyta</taxon>
        <taxon>Spermatophyta</taxon>
        <taxon>Magnoliopsida</taxon>
        <taxon>Liliopsida</taxon>
        <taxon>Acoraceae</taxon>
        <taxon>Acorus</taxon>
    </lineage>
</organism>
<dbReference type="EMBL" id="JAUJYN010000041">
    <property type="protein sequence ID" value="KAK1257490.1"/>
    <property type="molecule type" value="Genomic_DNA"/>
</dbReference>
<protein>
    <submittedName>
        <fullName evidence="1">Uncharacterized protein</fullName>
    </submittedName>
</protein>
<sequence>MMPSFFSEGGEMKNSSTNAIPITKLKVRECPSGTVLIQRTKKNLNPTMGGAIN</sequence>
<gene>
    <name evidence="1" type="ORF">QJS04_geneDACA023110</name>
</gene>
<proteinExistence type="predicted"/>
<name>A0AAV9A1P9_ACOGR</name>
<reference evidence="1" key="1">
    <citation type="journal article" date="2023" name="Nat. Commun.">
        <title>Diploid and tetraploid genomes of Acorus and the evolution of monocots.</title>
        <authorList>
            <person name="Ma L."/>
            <person name="Liu K.W."/>
            <person name="Li Z."/>
            <person name="Hsiao Y.Y."/>
            <person name="Qi Y."/>
            <person name="Fu T."/>
            <person name="Tang G.D."/>
            <person name="Zhang D."/>
            <person name="Sun W.H."/>
            <person name="Liu D.K."/>
            <person name="Li Y."/>
            <person name="Chen G.Z."/>
            <person name="Liu X.D."/>
            <person name="Liao X.Y."/>
            <person name="Jiang Y.T."/>
            <person name="Yu X."/>
            <person name="Hao Y."/>
            <person name="Huang J."/>
            <person name="Zhao X.W."/>
            <person name="Ke S."/>
            <person name="Chen Y.Y."/>
            <person name="Wu W.L."/>
            <person name="Hsu J.L."/>
            <person name="Lin Y.F."/>
            <person name="Huang M.D."/>
            <person name="Li C.Y."/>
            <person name="Huang L."/>
            <person name="Wang Z.W."/>
            <person name="Zhao X."/>
            <person name="Zhong W.Y."/>
            <person name="Peng D.H."/>
            <person name="Ahmad S."/>
            <person name="Lan S."/>
            <person name="Zhang J.S."/>
            <person name="Tsai W.C."/>
            <person name="Van de Peer Y."/>
            <person name="Liu Z.J."/>
        </authorList>
    </citation>
    <scope>NUCLEOTIDE SEQUENCE</scope>
    <source>
        <strain evidence="1">SCP</strain>
    </source>
</reference>